<accession>A0A9D2I7X7</accession>
<dbReference type="EMBL" id="DWYY01000140">
    <property type="protein sequence ID" value="HJA93985.1"/>
    <property type="molecule type" value="Genomic_DNA"/>
</dbReference>
<feature type="transmembrane region" description="Helical" evidence="1">
    <location>
        <begin position="132"/>
        <end position="151"/>
    </location>
</feature>
<evidence type="ECO:0000313" key="2">
    <source>
        <dbReference type="EMBL" id="HJA93985.1"/>
    </source>
</evidence>
<sequence length="258" mass="29560">MKKFCAMIGMGIKTKFAYRGGALLKIAVSAFSVLILTLFWKALYPEDVEMQKYMIRYAALSQILSIIYNVESKLADDIRTGNIVIALLKPWNYLFVMLQENIGKMMGDLFLVGLPVFFICFLAIGFESVNWANLLYFGISILLAFLIMYLIRILVELSCFWIIEAWSLVFLADVIIRIFSGSFIPSFLMPAWMQTVMEALPFIWIFEMPLRILLESNEISNVNILSVFLLQFAWIIFLVILVGIIWSRGRKKLAVQGG</sequence>
<keyword evidence="1" id="KW-0812">Transmembrane</keyword>
<evidence type="ECO:0000313" key="3">
    <source>
        <dbReference type="Proteomes" id="UP000886858"/>
    </source>
</evidence>
<name>A0A9D2I7X7_9FIRM</name>
<keyword evidence="1" id="KW-1133">Transmembrane helix</keyword>
<dbReference type="AlphaFoldDB" id="A0A9D2I7X7"/>
<dbReference type="PANTHER" id="PTHR36832:SF1">
    <property type="entry name" value="SLR1174 PROTEIN"/>
    <property type="match status" value="1"/>
</dbReference>
<dbReference type="InterPro" id="IPR010390">
    <property type="entry name" value="ABC-2_transporter-like"/>
</dbReference>
<dbReference type="Proteomes" id="UP000886858">
    <property type="component" value="Unassembled WGS sequence"/>
</dbReference>
<feature type="transmembrane region" description="Helical" evidence="1">
    <location>
        <begin position="21"/>
        <end position="41"/>
    </location>
</feature>
<feature type="transmembrane region" description="Helical" evidence="1">
    <location>
        <begin position="109"/>
        <end position="126"/>
    </location>
</feature>
<feature type="transmembrane region" description="Helical" evidence="1">
    <location>
        <begin position="53"/>
        <end position="70"/>
    </location>
</feature>
<gene>
    <name evidence="2" type="ORF">H9717_12900</name>
</gene>
<proteinExistence type="predicted"/>
<dbReference type="Pfam" id="PF06182">
    <property type="entry name" value="ABC2_membrane_6"/>
    <property type="match status" value="1"/>
</dbReference>
<organism evidence="2 3">
    <name type="scientific">Candidatus Eisenbergiella merdipullorum</name>
    <dbReference type="NCBI Taxonomy" id="2838553"/>
    <lineage>
        <taxon>Bacteria</taxon>
        <taxon>Bacillati</taxon>
        <taxon>Bacillota</taxon>
        <taxon>Clostridia</taxon>
        <taxon>Lachnospirales</taxon>
        <taxon>Lachnospiraceae</taxon>
        <taxon>Eisenbergiella</taxon>
    </lineage>
</organism>
<dbReference type="PANTHER" id="PTHR36832">
    <property type="entry name" value="SLR1174 PROTEIN-RELATED"/>
    <property type="match status" value="1"/>
</dbReference>
<evidence type="ECO:0000256" key="1">
    <source>
        <dbReference type="SAM" id="Phobius"/>
    </source>
</evidence>
<reference evidence="2" key="2">
    <citation type="submission" date="2021-04" db="EMBL/GenBank/DDBJ databases">
        <authorList>
            <person name="Gilroy R."/>
        </authorList>
    </citation>
    <scope>NUCLEOTIDE SEQUENCE</scope>
    <source>
        <strain evidence="2">CHK179-7159</strain>
    </source>
</reference>
<keyword evidence="1" id="KW-0472">Membrane</keyword>
<protein>
    <submittedName>
        <fullName evidence="2">ABC-2 family transporter protein</fullName>
    </submittedName>
</protein>
<reference evidence="2" key="1">
    <citation type="journal article" date="2021" name="PeerJ">
        <title>Extensive microbial diversity within the chicken gut microbiome revealed by metagenomics and culture.</title>
        <authorList>
            <person name="Gilroy R."/>
            <person name="Ravi A."/>
            <person name="Getino M."/>
            <person name="Pursley I."/>
            <person name="Horton D.L."/>
            <person name="Alikhan N.F."/>
            <person name="Baker D."/>
            <person name="Gharbi K."/>
            <person name="Hall N."/>
            <person name="Watson M."/>
            <person name="Adriaenssens E.M."/>
            <person name="Foster-Nyarko E."/>
            <person name="Jarju S."/>
            <person name="Secka A."/>
            <person name="Antonio M."/>
            <person name="Oren A."/>
            <person name="Chaudhuri R.R."/>
            <person name="La Ragione R."/>
            <person name="Hildebrand F."/>
            <person name="Pallen M.J."/>
        </authorList>
    </citation>
    <scope>NUCLEOTIDE SEQUENCE</scope>
    <source>
        <strain evidence="2">CHK179-7159</strain>
    </source>
</reference>
<feature type="transmembrane region" description="Helical" evidence="1">
    <location>
        <begin position="222"/>
        <end position="246"/>
    </location>
</feature>
<comment type="caution">
    <text evidence="2">The sequence shown here is derived from an EMBL/GenBank/DDBJ whole genome shotgun (WGS) entry which is preliminary data.</text>
</comment>
<feature type="transmembrane region" description="Helical" evidence="1">
    <location>
        <begin position="158"/>
        <end position="179"/>
    </location>
</feature>